<accession>A0AAE0YAR6</accession>
<evidence type="ECO:0000313" key="2">
    <source>
        <dbReference type="Proteomes" id="UP001283361"/>
    </source>
</evidence>
<dbReference type="EMBL" id="JAWDGP010006577">
    <property type="protein sequence ID" value="KAK3738699.1"/>
    <property type="molecule type" value="Genomic_DNA"/>
</dbReference>
<reference evidence="1" key="1">
    <citation type="journal article" date="2023" name="G3 (Bethesda)">
        <title>A reference genome for the long-term kleptoplast-retaining sea slug Elysia crispata morphotype clarki.</title>
        <authorList>
            <person name="Eastman K.E."/>
            <person name="Pendleton A.L."/>
            <person name="Shaikh M.A."/>
            <person name="Suttiyut T."/>
            <person name="Ogas R."/>
            <person name="Tomko P."/>
            <person name="Gavelis G."/>
            <person name="Widhalm J.R."/>
            <person name="Wisecaver J.H."/>
        </authorList>
    </citation>
    <scope>NUCLEOTIDE SEQUENCE</scope>
    <source>
        <strain evidence="1">ECLA1</strain>
    </source>
</reference>
<organism evidence="1 2">
    <name type="scientific">Elysia crispata</name>
    <name type="common">lettuce slug</name>
    <dbReference type="NCBI Taxonomy" id="231223"/>
    <lineage>
        <taxon>Eukaryota</taxon>
        <taxon>Metazoa</taxon>
        <taxon>Spiralia</taxon>
        <taxon>Lophotrochozoa</taxon>
        <taxon>Mollusca</taxon>
        <taxon>Gastropoda</taxon>
        <taxon>Heterobranchia</taxon>
        <taxon>Euthyneura</taxon>
        <taxon>Panpulmonata</taxon>
        <taxon>Sacoglossa</taxon>
        <taxon>Placobranchoidea</taxon>
        <taxon>Plakobranchidae</taxon>
        <taxon>Elysia</taxon>
    </lineage>
</organism>
<comment type="caution">
    <text evidence="1">The sequence shown here is derived from an EMBL/GenBank/DDBJ whole genome shotgun (WGS) entry which is preliminary data.</text>
</comment>
<dbReference type="AlphaFoldDB" id="A0AAE0YAR6"/>
<dbReference type="Proteomes" id="UP001283361">
    <property type="component" value="Unassembled WGS sequence"/>
</dbReference>
<name>A0AAE0YAR6_9GAST</name>
<protein>
    <submittedName>
        <fullName evidence="1">Uncharacterized protein</fullName>
    </submittedName>
</protein>
<evidence type="ECO:0000313" key="1">
    <source>
        <dbReference type="EMBL" id="KAK3738699.1"/>
    </source>
</evidence>
<keyword evidence="2" id="KW-1185">Reference proteome</keyword>
<sequence>MEEIGSRQFTLHLTYSPGGQRHLDTMALHVPAARIVLDVIVCHIIAVCELMVLEITKSIDFSWLTNVYKKLREQCLYSMRISGVHNTPHNPVVWLVAD</sequence>
<gene>
    <name evidence="1" type="ORF">RRG08_019663</name>
</gene>
<proteinExistence type="predicted"/>